<dbReference type="EMBL" id="JABEZX010000011">
    <property type="protein sequence ID" value="MBA0571050.1"/>
    <property type="molecule type" value="Genomic_DNA"/>
</dbReference>
<reference evidence="1 2" key="1">
    <citation type="journal article" date="2019" name="Genome Biol. Evol.">
        <title>Insights into the evolution of the New World diploid cottons (Gossypium, subgenus Houzingenia) based on genome sequencing.</title>
        <authorList>
            <person name="Grover C.E."/>
            <person name="Arick M.A. 2nd"/>
            <person name="Thrash A."/>
            <person name="Conover J.L."/>
            <person name="Sanders W.S."/>
            <person name="Peterson D.G."/>
            <person name="Frelichowski J.E."/>
            <person name="Scheffler J.A."/>
            <person name="Scheffler B.E."/>
            <person name="Wendel J.F."/>
        </authorList>
    </citation>
    <scope>NUCLEOTIDE SEQUENCE [LARGE SCALE GENOMIC DNA]</scope>
    <source>
        <strain evidence="1">157</strain>
        <tissue evidence="1">Leaf</tissue>
    </source>
</reference>
<dbReference type="Proteomes" id="UP000593572">
    <property type="component" value="Unassembled WGS sequence"/>
</dbReference>
<dbReference type="AlphaFoldDB" id="A0A7J8N2K4"/>
<gene>
    <name evidence="1" type="ORF">Golob_004646</name>
</gene>
<name>A0A7J8N2K4_9ROSI</name>
<protein>
    <submittedName>
        <fullName evidence="1">Uncharacterized protein</fullName>
    </submittedName>
</protein>
<comment type="caution">
    <text evidence="1">The sequence shown here is derived from an EMBL/GenBank/DDBJ whole genome shotgun (WGS) entry which is preliminary data.</text>
</comment>
<keyword evidence="2" id="KW-1185">Reference proteome</keyword>
<sequence>MKNSWRKLNRVETFDFCMNERVIDKRKNCMENIEVFDKSNCDENDNKRPRVNMKDLDVSILLDSNSLNSK</sequence>
<accession>A0A7J8N2K4</accession>
<evidence type="ECO:0000313" key="1">
    <source>
        <dbReference type="EMBL" id="MBA0571050.1"/>
    </source>
</evidence>
<proteinExistence type="predicted"/>
<evidence type="ECO:0000313" key="2">
    <source>
        <dbReference type="Proteomes" id="UP000593572"/>
    </source>
</evidence>
<organism evidence="1 2">
    <name type="scientific">Gossypium lobatum</name>
    <dbReference type="NCBI Taxonomy" id="34289"/>
    <lineage>
        <taxon>Eukaryota</taxon>
        <taxon>Viridiplantae</taxon>
        <taxon>Streptophyta</taxon>
        <taxon>Embryophyta</taxon>
        <taxon>Tracheophyta</taxon>
        <taxon>Spermatophyta</taxon>
        <taxon>Magnoliopsida</taxon>
        <taxon>eudicotyledons</taxon>
        <taxon>Gunneridae</taxon>
        <taxon>Pentapetalae</taxon>
        <taxon>rosids</taxon>
        <taxon>malvids</taxon>
        <taxon>Malvales</taxon>
        <taxon>Malvaceae</taxon>
        <taxon>Malvoideae</taxon>
        <taxon>Gossypium</taxon>
    </lineage>
</organism>